<dbReference type="PATRIC" id="fig|1423750.3.peg.1779"/>
<evidence type="ECO:0000259" key="1">
    <source>
        <dbReference type="PROSITE" id="PS51725"/>
    </source>
</evidence>
<comment type="caution">
    <text evidence="2">The sequence shown here is derived from an EMBL/GenBank/DDBJ whole genome shotgun (WGS) entry which is preliminary data.</text>
</comment>
<reference evidence="2 3" key="1">
    <citation type="journal article" date="2015" name="Genome Announc.">
        <title>Expanding the biotechnology potential of lactobacilli through comparative genomics of 213 strains and associated genera.</title>
        <authorList>
            <person name="Sun Z."/>
            <person name="Harris H.M."/>
            <person name="McCann A."/>
            <person name="Guo C."/>
            <person name="Argimon S."/>
            <person name="Zhang W."/>
            <person name="Yang X."/>
            <person name="Jeffery I.B."/>
            <person name="Cooney J.C."/>
            <person name="Kagawa T.F."/>
            <person name="Liu W."/>
            <person name="Song Y."/>
            <person name="Salvetti E."/>
            <person name="Wrobel A."/>
            <person name="Rasinkangas P."/>
            <person name="Parkhill J."/>
            <person name="Rea M.C."/>
            <person name="O'Sullivan O."/>
            <person name="Ritari J."/>
            <person name="Douillard F.P."/>
            <person name="Paul Ross R."/>
            <person name="Yang R."/>
            <person name="Briner A.E."/>
            <person name="Felis G.E."/>
            <person name="de Vos W.M."/>
            <person name="Barrangou R."/>
            <person name="Klaenhammer T.R."/>
            <person name="Caufield P.W."/>
            <person name="Cui Y."/>
            <person name="Zhang H."/>
            <person name="O'Toole P.W."/>
        </authorList>
    </citation>
    <scope>NUCLEOTIDE SEQUENCE [LARGE SCALE GENOMIC DNA]</scope>
    <source>
        <strain evidence="2 3">DSM 18630</strain>
    </source>
</reference>
<dbReference type="InterPro" id="IPR007138">
    <property type="entry name" value="ABM_dom"/>
</dbReference>
<dbReference type="STRING" id="1423750.FC89_GL001734"/>
<dbReference type="PANTHER" id="PTHR33336">
    <property type="entry name" value="QUINOL MONOOXYGENASE YGIN-RELATED"/>
    <property type="match status" value="1"/>
</dbReference>
<dbReference type="Gene3D" id="3.30.70.100">
    <property type="match status" value="1"/>
</dbReference>
<evidence type="ECO:0000313" key="2">
    <source>
        <dbReference type="EMBL" id="KRM05263.1"/>
    </source>
</evidence>
<dbReference type="SUPFAM" id="SSF54909">
    <property type="entry name" value="Dimeric alpha+beta barrel"/>
    <property type="match status" value="1"/>
</dbReference>
<feature type="domain" description="ABM" evidence="1">
    <location>
        <begin position="19"/>
        <end position="108"/>
    </location>
</feature>
<dbReference type="InterPro" id="IPR011008">
    <property type="entry name" value="Dimeric_a/b-barrel"/>
</dbReference>
<dbReference type="EMBL" id="AZGB01000022">
    <property type="protein sequence ID" value="KRM05263.1"/>
    <property type="molecule type" value="Genomic_DNA"/>
</dbReference>
<dbReference type="Proteomes" id="UP000051451">
    <property type="component" value="Unassembled WGS sequence"/>
</dbReference>
<gene>
    <name evidence="2" type="ORF">FC89_GL001734</name>
</gene>
<dbReference type="Pfam" id="PF03992">
    <property type="entry name" value="ABM"/>
    <property type="match status" value="1"/>
</dbReference>
<dbReference type="GO" id="GO:0003824">
    <property type="term" value="F:catalytic activity"/>
    <property type="evidence" value="ECO:0007669"/>
    <property type="project" value="TreeGrafter"/>
</dbReference>
<name>A0A0R1VJ63_9LACO</name>
<sequence length="111" mass="12987">MVIFVEKYNINRGDFIIMKVINVSLVVKPQLKAEYEEFIADLVRNSAQETGNLYYGHFKKLDSDNEYEIIEHWRDQAAVEAHNATPHFQKFLAGVNDYLVKEPEITRLILE</sequence>
<dbReference type="PROSITE" id="PS51725">
    <property type="entry name" value="ABM"/>
    <property type="match status" value="1"/>
</dbReference>
<evidence type="ECO:0000313" key="3">
    <source>
        <dbReference type="Proteomes" id="UP000051451"/>
    </source>
</evidence>
<proteinExistence type="predicted"/>
<dbReference type="AlphaFoldDB" id="A0A0R1VJ63"/>
<accession>A0A0R1VJ63</accession>
<protein>
    <recommendedName>
        <fullName evidence="1">ABM domain-containing protein</fullName>
    </recommendedName>
</protein>
<keyword evidence="3" id="KW-1185">Reference proteome</keyword>
<dbReference type="InterPro" id="IPR050744">
    <property type="entry name" value="AI-2_Isomerase_LsrG"/>
</dbReference>
<organism evidence="2 3">
    <name type="scientific">Liquorilactobacillus ghanensis DSM 18630</name>
    <dbReference type="NCBI Taxonomy" id="1423750"/>
    <lineage>
        <taxon>Bacteria</taxon>
        <taxon>Bacillati</taxon>
        <taxon>Bacillota</taxon>
        <taxon>Bacilli</taxon>
        <taxon>Lactobacillales</taxon>
        <taxon>Lactobacillaceae</taxon>
        <taxon>Liquorilactobacillus</taxon>
    </lineage>
</organism>
<dbReference type="PANTHER" id="PTHR33336:SF3">
    <property type="entry name" value="ABM DOMAIN-CONTAINING PROTEIN"/>
    <property type="match status" value="1"/>
</dbReference>